<gene>
    <name evidence="8" type="ORF">UPYG_G00290030</name>
</gene>
<keyword evidence="5" id="KW-0158">Chromosome</keyword>
<dbReference type="GO" id="GO:0000775">
    <property type="term" value="C:chromosome, centromeric region"/>
    <property type="evidence" value="ECO:0007669"/>
    <property type="project" value="UniProtKB-SubCell"/>
</dbReference>
<dbReference type="AlphaFoldDB" id="A0ABD0W547"/>
<name>A0ABD0W547_UMBPY</name>
<reference evidence="8 9" key="1">
    <citation type="submission" date="2024-06" db="EMBL/GenBank/DDBJ databases">
        <authorList>
            <person name="Pan Q."/>
            <person name="Wen M."/>
            <person name="Jouanno E."/>
            <person name="Zahm M."/>
            <person name="Klopp C."/>
            <person name="Cabau C."/>
            <person name="Louis A."/>
            <person name="Berthelot C."/>
            <person name="Parey E."/>
            <person name="Roest Crollius H."/>
            <person name="Montfort J."/>
            <person name="Robinson-Rechavi M."/>
            <person name="Bouchez O."/>
            <person name="Lampietro C."/>
            <person name="Lopez Roques C."/>
            <person name="Donnadieu C."/>
            <person name="Postlethwait J."/>
            <person name="Bobe J."/>
            <person name="Verreycken H."/>
            <person name="Guiguen Y."/>
        </authorList>
    </citation>
    <scope>NUCLEOTIDE SEQUENCE [LARGE SCALE GENOMIC DNA]</scope>
    <source>
        <strain evidence="8">Up_M1</strain>
        <tissue evidence="8">Testis</tissue>
    </source>
</reference>
<evidence type="ECO:0000256" key="7">
    <source>
        <dbReference type="ARBA" id="ARBA00023328"/>
    </source>
</evidence>
<comment type="subcellular location">
    <subcellularLocation>
        <location evidence="2">Chromosome</location>
        <location evidence="2">Centromere</location>
    </subcellularLocation>
    <subcellularLocation>
        <location evidence="1">Nucleus</location>
    </subcellularLocation>
</comment>
<dbReference type="Proteomes" id="UP001557470">
    <property type="component" value="Unassembled WGS sequence"/>
</dbReference>
<evidence type="ECO:0000256" key="6">
    <source>
        <dbReference type="ARBA" id="ARBA00023242"/>
    </source>
</evidence>
<accession>A0ABD0W547</accession>
<evidence type="ECO:0000256" key="4">
    <source>
        <dbReference type="ARBA" id="ARBA00016380"/>
    </source>
</evidence>
<evidence type="ECO:0000256" key="5">
    <source>
        <dbReference type="ARBA" id="ARBA00022454"/>
    </source>
</evidence>
<dbReference type="PANTHER" id="PTHR31740">
    <property type="entry name" value="CENTROMERE PROTEIN L"/>
    <property type="match status" value="1"/>
</dbReference>
<evidence type="ECO:0000313" key="9">
    <source>
        <dbReference type="Proteomes" id="UP001557470"/>
    </source>
</evidence>
<organism evidence="8 9">
    <name type="scientific">Umbra pygmaea</name>
    <name type="common">Eastern mudminnow</name>
    <dbReference type="NCBI Taxonomy" id="75934"/>
    <lineage>
        <taxon>Eukaryota</taxon>
        <taxon>Metazoa</taxon>
        <taxon>Chordata</taxon>
        <taxon>Craniata</taxon>
        <taxon>Vertebrata</taxon>
        <taxon>Euteleostomi</taxon>
        <taxon>Actinopterygii</taxon>
        <taxon>Neopterygii</taxon>
        <taxon>Teleostei</taxon>
        <taxon>Protacanthopterygii</taxon>
        <taxon>Esociformes</taxon>
        <taxon>Umbridae</taxon>
        <taxon>Umbra</taxon>
    </lineage>
</organism>
<protein>
    <recommendedName>
        <fullName evidence="4">Centromere protein L</fullName>
    </recommendedName>
</protein>
<keyword evidence="6" id="KW-0539">Nucleus</keyword>
<comment type="caution">
    <text evidence="8">The sequence shown here is derived from an EMBL/GenBank/DDBJ whole genome shotgun (WGS) entry which is preliminary data.</text>
</comment>
<evidence type="ECO:0000256" key="3">
    <source>
        <dbReference type="ARBA" id="ARBA00011060"/>
    </source>
</evidence>
<dbReference type="GO" id="GO:0005634">
    <property type="term" value="C:nucleus"/>
    <property type="evidence" value="ECO:0007669"/>
    <property type="project" value="UniProtKB-SubCell"/>
</dbReference>
<dbReference type="InterPro" id="IPR025204">
    <property type="entry name" value="CENP-L"/>
</dbReference>
<proteinExistence type="inferred from homology"/>
<keyword evidence="7" id="KW-0137">Centromere</keyword>
<dbReference type="PANTHER" id="PTHR31740:SF2">
    <property type="entry name" value="CENTROMERE PROTEIN L"/>
    <property type="match status" value="1"/>
</dbReference>
<dbReference type="EMBL" id="JAGEUA010000009">
    <property type="protein sequence ID" value="KAL0966045.1"/>
    <property type="molecule type" value="Genomic_DNA"/>
</dbReference>
<sequence>MWTTNLHQHNDFDILTTELHHGKAQCSNPLPIVLEANKVMEELNRTLRTPCNNVKERRSRRRYSRAMRSCVEPTYLGYTPGHQTVLRIPNKRTPKTREVTNQVDPAQVALLVKKQWHLSYVTPLYQFRHTMVKTYSKELSAFIASEKQHGLAIEIGRELGLKANISVVNGLAEMERDAETVFIQILSKPMFAVKDDVPNVVWSGLLTCVNGDLDYLQSLPPEFVSLPLLCTSGSESLTVLVKSWFKKTFDCCFGPLGINATNLQWLAALWTVCHPTRNIQYLKLSWELPTQPPMDVTYRVDPECAWKLWDSVRQENTTEDCISIEEVTNFIRGLQTNFFRHFSLDLAAGSLRTVSTALGSAHHSGKIQIASPDFIITALQLLTECALLKMPI</sequence>
<comment type="similarity">
    <text evidence="3">Belongs to the CENP-L/IML3 family.</text>
</comment>
<dbReference type="Pfam" id="PF13092">
    <property type="entry name" value="CENP-L"/>
    <property type="match status" value="1"/>
</dbReference>
<evidence type="ECO:0000256" key="2">
    <source>
        <dbReference type="ARBA" id="ARBA00004584"/>
    </source>
</evidence>
<evidence type="ECO:0000256" key="1">
    <source>
        <dbReference type="ARBA" id="ARBA00004123"/>
    </source>
</evidence>
<keyword evidence="9" id="KW-1185">Reference proteome</keyword>
<evidence type="ECO:0000313" key="8">
    <source>
        <dbReference type="EMBL" id="KAL0966045.1"/>
    </source>
</evidence>